<reference evidence="14 15" key="1">
    <citation type="journal article" date="2012" name="Stand. Genomic Sci.">
        <title>Genome sequence of the halotolerant bacterium Corynebacterium halotolerans type strain YIM 70093(T) (= DSM 44683(T)).</title>
        <authorList>
            <person name="Ruckert C."/>
            <person name="Albersmeier A."/>
            <person name="Al-Dilaimi A."/>
            <person name="Niehaus K."/>
            <person name="Szczepanowski R."/>
            <person name="Kalinowski J."/>
        </authorList>
    </citation>
    <scope>NUCLEOTIDE SEQUENCE [LARGE SCALE GENOMIC DNA]</scope>
    <source>
        <strain evidence="14">YIM 70093</strain>
    </source>
</reference>
<evidence type="ECO:0000256" key="4">
    <source>
        <dbReference type="ARBA" id="ARBA00022723"/>
    </source>
</evidence>
<keyword evidence="4" id="KW-0479">Metal-binding</keyword>
<organism evidence="14 15">
    <name type="scientific">Corynebacterium halotolerans YIM 70093 = DSM 44683</name>
    <dbReference type="NCBI Taxonomy" id="1121362"/>
    <lineage>
        <taxon>Bacteria</taxon>
        <taxon>Bacillati</taxon>
        <taxon>Actinomycetota</taxon>
        <taxon>Actinomycetes</taxon>
        <taxon>Mycobacteriales</taxon>
        <taxon>Corynebacteriaceae</taxon>
        <taxon>Corynebacterium</taxon>
    </lineage>
</organism>
<feature type="transmembrane region" description="Helical" evidence="13">
    <location>
        <begin position="42"/>
        <end position="61"/>
    </location>
</feature>
<evidence type="ECO:0000256" key="12">
    <source>
        <dbReference type="SAM" id="MobiDB-lite"/>
    </source>
</evidence>
<feature type="transmembrane region" description="Helical" evidence="13">
    <location>
        <begin position="154"/>
        <end position="175"/>
    </location>
</feature>
<evidence type="ECO:0000256" key="6">
    <source>
        <dbReference type="ARBA" id="ARBA00023002"/>
    </source>
</evidence>
<keyword evidence="3 13" id="KW-0812">Transmembrane</keyword>
<dbReference type="GO" id="GO:0006784">
    <property type="term" value="P:heme A biosynthetic process"/>
    <property type="evidence" value="ECO:0007669"/>
    <property type="project" value="InterPro"/>
</dbReference>
<feature type="compositionally biased region" description="Basic and acidic residues" evidence="12">
    <location>
        <begin position="1"/>
        <end position="11"/>
    </location>
</feature>
<name>M1NYF9_9CORY</name>
<feature type="region of interest" description="Disordered" evidence="12">
    <location>
        <begin position="329"/>
        <end position="349"/>
    </location>
</feature>
<keyword evidence="10" id="KW-1015">Disulfide bond</keyword>
<feature type="transmembrane region" description="Helical" evidence="13">
    <location>
        <begin position="300"/>
        <end position="321"/>
    </location>
</feature>
<dbReference type="KEGG" id="chn:A605_07615"/>
<evidence type="ECO:0000313" key="15">
    <source>
        <dbReference type="Proteomes" id="UP000011723"/>
    </source>
</evidence>
<dbReference type="eggNOG" id="COG1612">
    <property type="taxonomic scope" value="Bacteria"/>
</dbReference>
<keyword evidence="15" id="KW-1185">Reference proteome</keyword>
<keyword evidence="9 13" id="KW-0472">Membrane</keyword>
<evidence type="ECO:0000313" key="14">
    <source>
        <dbReference type="EMBL" id="AGF72525.1"/>
    </source>
</evidence>
<evidence type="ECO:0000256" key="8">
    <source>
        <dbReference type="ARBA" id="ARBA00023133"/>
    </source>
</evidence>
<dbReference type="PATRIC" id="fig|1121362.3.peg.1537"/>
<evidence type="ECO:0000256" key="3">
    <source>
        <dbReference type="ARBA" id="ARBA00022692"/>
    </source>
</evidence>
<dbReference type="Pfam" id="PF02628">
    <property type="entry name" value="COX15-CtaA"/>
    <property type="match status" value="1"/>
</dbReference>
<dbReference type="HOGENOM" id="CLU_060266_1_0_11"/>
<sequence>MTDTATDRSTDPQKAPSTPPQGGQGVMARIRSYTPTLRVQRVLAMLLLIAQGGITVTGSIVRVTGSGLGCNTWPNCHDGSLVPVAGAAPMIQQIIEFGNRLLTFVVAAAALLVFIAMVKAGRRAELKTLAFVSGIGVIVQAVIGGMSVLLDLQWWAVAIHFLPSMILVWIAAILYTRIAQPDDGTATRQFPDLIRILAFVAAVCLAAVLVTGTMVTGSGPHSGDAGVGMEGRLEVDTRIMTYIHAAAMYIYLGFTLVVAFLLHRVKAGDAAKRTAWVLLAMIVVQWAIGLTQFYLGVPRWTVPAHIAMSSVVVAFSAFLYAHGRVREGGTGTSPTGSPVGDARLAASRA</sequence>
<dbReference type="PANTHER" id="PTHR35457">
    <property type="entry name" value="HEME A SYNTHASE"/>
    <property type="match status" value="1"/>
</dbReference>
<evidence type="ECO:0000256" key="1">
    <source>
        <dbReference type="ARBA" id="ARBA00004141"/>
    </source>
</evidence>
<feature type="transmembrane region" description="Helical" evidence="13">
    <location>
        <begin position="129"/>
        <end position="148"/>
    </location>
</feature>
<evidence type="ECO:0000256" key="10">
    <source>
        <dbReference type="ARBA" id="ARBA00023157"/>
    </source>
</evidence>
<protein>
    <submittedName>
        <fullName evidence="14">Cytochrome aa3 controlling protein</fullName>
    </submittedName>
</protein>
<keyword evidence="5 13" id="KW-1133">Transmembrane helix</keyword>
<dbReference type="STRING" id="1121362.A605_07615"/>
<dbReference type="PANTHER" id="PTHR35457:SF1">
    <property type="entry name" value="HEME A SYNTHASE"/>
    <property type="match status" value="1"/>
</dbReference>
<feature type="transmembrane region" description="Helical" evidence="13">
    <location>
        <begin position="274"/>
        <end position="294"/>
    </location>
</feature>
<comment type="pathway">
    <text evidence="11">Porphyrin-containing compound metabolism.</text>
</comment>
<comment type="subcellular location">
    <subcellularLocation>
        <location evidence="1">Membrane</location>
        <topology evidence="1">Multi-pass membrane protein</topology>
    </subcellularLocation>
</comment>
<evidence type="ECO:0000256" key="9">
    <source>
        <dbReference type="ARBA" id="ARBA00023136"/>
    </source>
</evidence>
<dbReference type="InterPro" id="IPR050450">
    <property type="entry name" value="COX15/CtaA_HemeA_synthase"/>
</dbReference>
<dbReference type="Proteomes" id="UP000011723">
    <property type="component" value="Chromosome"/>
</dbReference>
<dbReference type="GO" id="GO:0016491">
    <property type="term" value="F:oxidoreductase activity"/>
    <property type="evidence" value="ECO:0007669"/>
    <property type="project" value="UniProtKB-KW"/>
</dbReference>
<feature type="region of interest" description="Disordered" evidence="12">
    <location>
        <begin position="1"/>
        <end position="26"/>
    </location>
</feature>
<dbReference type="GO" id="GO:0046872">
    <property type="term" value="F:metal ion binding"/>
    <property type="evidence" value="ECO:0007669"/>
    <property type="project" value="UniProtKB-KW"/>
</dbReference>
<evidence type="ECO:0000256" key="2">
    <source>
        <dbReference type="ARBA" id="ARBA00022475"/>
    </source>
</evidence>
<feature type="transmembrane region" description="Helical" evidence="13">
    <location>
        <begin position="196"/>
        <end position="219"/>
    </location>
</feature>
<evidence type="ECO:0000256" key="11">
    <source>
        <dbReference type="ARBA" id="ARBA00023444"/>
    </source>
</evidence>
<accession>M1NYF9</accession>
<keyword evidence="7" id="KW-0408">Iron</keyword>
<dbReference type="RefSeq" id="WP_015400944.1">
    <property type="nucleotide sequence ID" value="NC_020302.1"/>
</dbReference>
<evidence type="ECO:0000256" key="13">
    <source>
        <dbReference type="SAM" id="Phobius"/>
    </source>
</evidence>
<dbReference type="EMBL" id="CP003697">
    <property type="protein sequence ID" value="AGF72525.1"/>
    <property type="molecule type" value="Genomic_DNA"/>
</dbReference>
<evidence type="ECO:0000256" key="7">
    <source>
        <dbReference type="ARBA" id="ARBA00023004"/>
    </source>
</evidence>
<evidence type="ECO:0000256" key="5">
    <source>
        <dbReference type="ARBA" id="ARBA00022989"/>
    </source>
</evidence>
<keyword evidence="8" id="KW-0350">Heme biosynthesis</keyword>
<dbReference type="InterPro" id="IPR003780">
    <property type="entry name" value="COX15/CtaA_fam"/>
</dbReference>
<keyword evidence="2" id="KW-1003">Cell membrane</keyword>
<feature type="transmembrane region" description="Helical" evidence="13">
    <location>
        <begin position="239"/>
        <end position="262"/>
    </location>
</feature>
<gene>
    <name evidence="14" type="ORF">A605_07615</name>
</gene>
<keyword evidence="6" id="KW-0560">Oxidoreductase</keyword>
<dbReference type="GO" id="GO:0016020">
    <property type="term" value="C:membrane"/>
    <property type="evidence" value="ECO:0007669"/>
    <property type="project" value="UniProtKB-SubCell"/>
</dbReference>
<feature type="transmembrane region" description="Helical" evidence="13">
    <location>
        <begin position="97"/>
        <end position="117"/>
    </location>
</feature>
<proteinExistence type="predicted"/>
<dbReference type="AlphaFoldDB" id="M1NYF9"/>